<dbReference type="InterPro" id="IPR014757">
    <property type="entry name" value="Tscrpt_reg_IclR_C"/>
</dbReference>
<dbReference type="Gene3D" id="3.30.450.40">
    <property type="match status" value="1"/>
</dbReference>
<accession>A0ABD5QR84</accession>
<protein>
    <submittedName>
        <fullName evidence="6">IclR family transcriptional regulator</fullName>
    </submittedName>
</protein>
<proteinExistence type="predicted"/>
<name>A0ABD5QR84_9EURY</name>
<dbReference type="Pfam" id="PF01614">
    <property type="entry name" value="IclR_C"/>
    <property type="match status" value="1"/>
</dbReference>
<evidence type="ECO:0000259" key="5">
    <source>
        <dbReference type="PROSITE" id="PS51078"/>
    </source>
</evidence>
<evidence type="ECO:0000313" key="6">
    <source>
        <dbReference type="EMBL" id="MFC5134664.1"/>
    </source>
</evidence>
<dbReference type="SUPFAM" id="SSF55781">
    <property type="entry name" value="GAF domain-like"/>
    <property type="match status" value="1"/>
</dbReference>
<dbReference type="GO" id="GO:0003677">
    <property type="term" value="F:DNA binding"/>
    <property type="evidence" value="ECO:0007669"/>
    <property type="project" value="UniProtKB-KW"/>
</dbReference>
<dbReference type="AlphaFoldDB" id="A0ABD5QR84"/>
<gene>
    <name evidence="6" type="ORF">ACFPJA_08010</name>
</gene>
<dbReference type="SUPFAM" id="SSF46785">
    <property type="entry name" value="Winged helix' DNA-binding domain"/>
    <property type="match status" value="1"/>
</dbReference>
<dbReference type="PROSITE" id="PS51077">
    <property type="entry name" value="HTH_ICLR"/>
    <property type="match status" value="1"/>
</dbReference>
<keyword evidence="3" id="KW-0804">Transcription</keyword>
<evidence type="ECO:0000256" key="2">
    <source>
        <dbReference type="ARBA" id="ARBA00023125"/>
    </source>
</evidence>
<dbReference type="InterPro" id="IPR036390">
    <property type="entry name" value="WH_DNA-bd_sf"/>
</dbReference>
<dbReference type="InterPro" id="IPR050707">
    <property type="entry name" value="HTH_MetabolicPath_Reg"/>
</dbReference>
<reference evidence="6 7" key="1">
    <citation type="journal article" date="2019" name="Int. J. Syst. Evol. Microbiol.">
        <title>The Global Catalogue of Microorganisms (GCM) 10K type strain sequencing project: providing services to taxonomists for standard genome sequencing and annotation.</title>
        <authorList>
            <consortium name="The Broad Institute Genomics Platform"/>
            <consortium name="The Broad Institute Genome Sequencing Center for Infectious Disease"/>
            <person name="Wu L."/>
            <person name="Ma J."/>
        </authorList>
    </citation>
    <scope>NUCLEOTIDE SEQUENCE [LARGE SCALE GENOMIC DNA]</scope>
    <source>
        <strain evidence="6 7">CGMCC 1.16026</strain>
    </source>
</reference>
<evidence type="ECO:0000313" key="7">
    <source>
        <dbReference type="Proteomes" id="UP001596145"/>
    </source>
</evidence>
<evidence type="ECO:0000259" key="4">
    <source>
        <dbReference type="PROSITE" id="PS51077"/>
    </source>
</evidence>
<dbReference type="SMART" id="SM00346">
    <property type="entry name" value="HTH_ICLR"/>
    <property type="match status" value="1"/>
</dbReference>
<keyword evidence="7" id="KW-1185">Reference proteome</keyword>
<dbReference type="GO" id="GO:0006355">
    <property type="term" value="P:regulation of DNA-templated transcription"/>
    <property type="evidence" value="ECO:0007669"/>
    <property type="project" value="UniProtKB-ARBA"/>
</dbReference>
<keyword evidence="2" id="KW-0238">DNA-binding</keyword>
<dbReference type="Pfam" id="PF09339">
    <property type="entry name" value="HTH_IclR"/>
    <property type="match status" value="1"/>
</dbReference>
<dbReference type="RefSeq" id="WP_122106191.1">
    <property type="nucleotide sequence ID" value="NZ_JBHSKV010000010.1"/>
</dbReference>
<feature type="domain" description="IclR-ED" evidence="5">
    <location>
        <begin position="73"/>
        <end position="256"/>
    </location>
</feature>
<organism evidence="6 7">
    <name type="scientific">Halorubrum glutamatedens</name>
    <dbReference type="NCBI Taxonomy" id="2707018"/>
    <lineage>
        <taxon>Archaea</taxon>
        <taxon>Methanobacteriati</taxon>
        <taxon>Methanobacteriota</taxon>
        <taxon>Stenosarchaea group</taxon>
        <taxon>Halobacteria</taxon>
        <taxon>Halobacteriales</taxon>
        <taxon>Haloferacaceae</taxon>
        <taxon>Halorubrum</taxon>
    </lineage>
</organism>
<dbReference type="PANTHER" id="PTHR30136:SF35">
    <property type="entry name" value="HTH-TYPE TRANSCRIPTIONAL REGULATOR RV1719"/>
    <property type="match status" value="1"/>
</dbReference>
<dbReference type="InterPro" id="IPR011991">
    <property type="entry name" value="ArsR-like_HTH"/>
</dbReference>
<dbReference type="CDD" id="cd00090">
    <property type="entry name" value="HTH_ARSR"/>
    <property type="match status" value="1"/>
</dbReference>
<dbReference type="PANTHER" id="PTHR30136">
    <property type="entry name" value="HELIX-TURN-HELIX TRANSCRIPTIONAL REGULATOR, ICLR FAMILY"/>
    <property type="match status" value="1"/>
</dbReference>
<feature type="domain" description="HTH iclR-type" evidence="4">
    <location>
        <begin position="13"/>
        <end position="72"/>
    </location>
</feature>
<dbReference type="InterPro" id="IPR036388">
    <property type="entry name" value="WH-like_DNA-bd_sf"/>
</dbReference>
<dbReference type="Proteomes" id="UP001596145">
    <property type="component" value="Unassembled WGS sequence"/>
</dbReference>
<dbReference type="PROSITE" id="PS51078">
    <property type="entry name" value="ICLR_ED"/>
    <property type="match status" value="1"/>
</dbReference>
<dbReference type="InterPro" id="IPR005471">
    <property type="entry name" value="Tscrpt_reg_IclR_N"/>
</dbReference>
<dbReference type="Gene3D" id="1.10.10.10">
    <property type="entry name" value="Winged helix-like DNA-binding domain superfamily/Winged helix DNA-binding domain"/>
    <property type="match status" value="1"/>
</dbReference>
<dbReference type="InterPro" id="IPR029016">
    <property type="entry name" value="GAF-like_dom_sf"/>
</dbReference>
<evidence type="ECO:0000256" key="3">
    <source>
        <dbReference type="ARBA" id="ARBA00023163"/>
    </source>
</evidence>
<evidence type="ECO:0000256" key="1">
    <source>
        <dbReference type="ARBA" id="ARBA00023015"/>
    </source>
</evidence>
<comment type="caution">
    <text evidence="6">The sequence shown here is derived from an EMBL/GenBank/DDBJ whole genome shotgun (WGS) entry which is preliminary data.</text>
</comment>
<dbReference type="EMBL" id="JBHSKV010000010">
    <property type="protein sequence ID" value="MFC5134664.1"/>
    <property type="molecule type" value="Genomic_DNA"/>
</dbReference>
<sequence>MNADPNSEGGRKIRSVEISLNIIDRLQNEDRLTVGELARTLDHSKSTIHNHLSTLEQRRMIVRDETGYRLSLRLLDMANRVRSQVGNYEVINKEVETLAEETGEIAQFGIEEHGMVSYFEKERGNNSVETASRVGTQQPIYSTSLGKTILAFLPADRVEEIVAEASFEPKTTRTITSSDELYEELERIRDQGYGIDNEENIEGLRCVSAPVTSGDTVLGAISLTGPSSRFTHDKLHDELADAVTRAANVIELNTKFS</sequence>
<keyword evidence="1" id="KW-0805">Transcription regulation</keyword>